<name>A0A5C7GHH5_9FLAO</name>
<comment type="caution">
    <text evidence="4">The sequence shown here is derived from an EMBL/GenBank/DDBJ whole genome shotgun (WGS) entry which is preliminary data.</text>
</comment>
<dbReference type="SMART" id="SM00248">
    <property type="entry name" value="ANK"/>
    <property type="match status" value="1"/>
</dbReference>
<proteinExistence type="predicted"/>
<gene>
    <name evidence="4" type="ORF">FUA22_10450</name>
</gene>
<evidence type="ECO:0000256" key="2">
    <source>
        <dbReference type="ARBA" id="ARBA00023043"/>
    </source>
</evidence>
<keyword evidence="2 3" id="KW-0040">ANK repeat</keyword>
<protein>
    <submittedName>
        <fullName evidence="4">Ankyrin repeat domain-containing protein</fullName>
    </submittedName>
</protein>
<sequence length="297" mass="34225">MSRPERTNEENKTIEAFLKKLETQGVDYAIDESITDKPDLVLIIDGKRIGYELTTVTLQQYEKWSRSKRKNATLKKIDEHRIPNKPDEWVANSITDKTEKISSYKLEHDLDIVNLIVHIGFLPAFGNDEETLNRLMWSCQETENEFDEIWFVGEKQKVTKLWHQGKEKIKKPPPPQHNQIVHKQISVDLTGGGVTLIDFGDKEPEKSNSPKSQFFRAAFFNDLKQIKIFTRFGMKVNMTDKLGFTALRYAAGRGNIEIVKFLLSKGADPTIMETNQQSSLIEICERRGLNEIVELLK</sequence>
<keyword evidence="5" id="KW-1185">Reference proteome</keyword>
<organism evidence="4 5">
    <name type="scientific">Seonamhaeicola maritimus</name>
    <dbReference type="NCBI Taxonomy" id="2591822"/>
    <lineage>
        <taxon>Bacteria</taxon>
        <taxon>Pseudomonadati</taxon>
        <taxon>Bacteroidota</taxon>
        <taxon>Flavobacteriia</taxon>
        <taxon>Flavobacteriales</taxon>
        <taxon>Flavobacteriaceae</taxon>
    </lineage>
</organism>
<dbReference type="OrthoDB" id="407974at2"/>
<feature type="repeat" description="ANK" evidence="3">
    <location>
        <begin position="242"/>
        <end position="274"/>
    </location>
</feature>
<evidence type="ECO:0000313" key="4">
    <source>
        <dbReference type="EMBL" id="TXG36982.1"/>
    </source>
</evidence>
<evidence type="ECO:0000256" key="1">
    <source>
        <dbReference type="ARBA" id="ARBA00022737"/>
    </source>
</evidence>
<dbReference type="Gene3D" id="1.25.40.20">
    <property type="entry name" value="Ankyrin repeat-containing domain"/>
    <property type="match status" value="1"/>
</dbReference>
<dbReference type="SUPFAM" id="SSF48403">
    <property type="entry name" value="Ankyrin repeat"/>
    <property type="match status" value="1"/>
</dbReference>
<evidence type="ECO:0000256" key="3">
    <source>
        <dbReference type="PROSITE-ProRule" id="PRU00023"/>
    </source>
</evidence>
<evidence type="ECO:0000313" key="5">
    <source>
        <dbReference type="Proteomes" id="UP000321080"/>
    </source>
</evidence>
<dbReference type="InterPro" id="IPR036770">
    <property type="entry name" value="Ankyrin_rpt-contain_sf"/>
</dbReference>
<dbReference type="Pfam" id="PF12796">
    <property type="entry name" value="Ank_2"/>
    <property type="match status" value="1"/>
</dbReference>
<reference evidence="4 5" key="1">
    <citation type="submission" date="2019-08" db="EMBL/GenBank/DDBJ databases">
        <title>Seonamhaeicola sediminis sp. nov., isolated from marine sediment.</title>
        <authorList>
            <person name="Cao W.R."/>
        </authorList>
    </citation>
    <scope>NUCLEOTIDE SEQUENCE [LARGE SCALE GENOMIC DNA]</scope>
    <source>
        <strain evidence="4 5">1505</strain>
    </source>
</reference>
<dbReference type="PANTHER" id="PTHR24171">
    <property type="entry name" value="ANKYRIN REPEAT DOMAIN-CONTAINING PROTEIN 39-RELATED"/>
    <property type="match status" value="1"/>
</dbReference>
<keyword evidence="1" id="KW-0677">Repeat</keyword>
<accession>A0A5C7GHH5</accession>
<dbReference type="PROSITE" id="PS50297">
    <property type="entry name" value="ANK_REP_REGION"/>
    <property type="match status" value="1"/>
</dbReference>
<dbReference type="Proteomes" id="UP000321080">
    <property type="component" value="Unassembled WGS sequence"/>
</dbReference>
<dbReference type="PROSITE" id="PS50088">
    <property type="entry name" value="ANK_REPEAT"/>
    <property type="match status" value="1"/>
</dbReference>
<dbReference type="RefSeq" id="WP_147768059.1">
    <property type="nucleotide sequence ID" value="NZ_VRKQ01000010.1"/>
</dbReference>
<dbReference type="InterPro" id="IPR002110">
    <property type="entry name" value="Ankyrin_rpt"/>
</dbReference>
<dbReference type="AlphaFoldDB" id="A0A5C7GHH5"/>
<dbReference type="EMBL" id="VRKQ01000010">
    <property type="protein sequence ID" value="TXG36982.1"/>
    <property type="molecule type" value="Genomic_DNA"/>
</dbReference>